<dbReference type="Proteomes" id="UP001501599">
    <property type="component" value="Unassembled WGS sequence"/>
</dbReference>
<evidence type="ECO:0000313" key="1">
    <source>
        <dbReference type="EMBL" id="GAA2175625.1"/>
    </source>
</evidence>
<comment type="caution">
    <text evidence="1">The sequence shown here is derived from an EMBL/GenBank/DDBJ whole genome shotgun (WGS) entry which is preliminary data.</text>
</comment>
<dbReference type="EMBL" id="BAAAQT010000008">
    <property type="protein sequence ID" value="GAA2175625.1"/>
    <property type="molecule type" value="Genomic_DNA"/>
</dbReference>
<keyword evidence="2" id="KW-1185">Reference proteome</keyword>
<dbReference type="SUPFAM" id="SSF143100">
    <property type="entry name" value="TTHA1013/TTHA0281-like"/>
    <property type="match status" value="1"/>
</dbReference>
<sequence length="110" mass="12442">MNAEHYTYRVQWSMDDHEYVGTVAEMPSLSWLDEDQEAAFAGIRRLVTEVVADMEAAGETPPEPISERRFSGRFVVRVGEEIHRRLVLEAAEQKVSLNALASNRLAGSRH</sequence>
<accession>A0ABN3AW00</accession>
<dbReference type="InterPro" id="IPR008651">
    <property type="entry name" value="Uncharacterised_HicB"/>
</dbReference>
<evidence type="ECO:0008006" key="3">
    <source>
        <dbReference type="Google" id="ProtNLM"/>
    </source>
</evidence>
<gene>
    <name evidence="1" type="ORF">GCM10009846_26240</name>
</gene>
<dbReference type="InterPro" id="IPR035069">
    <property type="entry name" value="TTHA1013/TTHA0281-like"/>
</dbReference>
<evidence type="ECO:0000313" key="2">
    <source>
        <dbReference type="Proteomes" id="UP001501599"/>
    </source>
</evidence>
<organism evidence="1 2">
    <name type="scientific">Agrococcus versicolor</name>
    <dbReference type="NCBI Taxonomy" id="501482"/>
    <lineage>
        <taxon>Bacteria</taxon>
        <taxon>Bacillati</taxon>
        <taxon>Actinomycetota</taxon>
        <taxon>Actinomycetes</taxon>
        <taxon>Micrococcales</taxon>
        <taxon>Microbacteriaceae</taxon>
        <taxon>Agrococcus</taxon>
    </lineage>
</organism>
<protein>
    <recommendedName>
        <fullName evidence="3">Toxin-antitoxin system HicB family antitoxin</fullName>
    </recommendedName>
</protein>
<dbReference type="InterPro" id="IPR010985">
    <property type="entry name" value="Ribbon_hlx_hlx"/>
</dbReference>
<reference evidence="1 2" key="1">
    <citation type="journal article" date="2019" name="Int. J. Syst. Evol. Microbiol.">
        <title>The Global Catalogue of Microorganisms (GCM) 10K type strain sequencing project: providing services to taxonomists for standard genome sequencing and annotation.</title>
        <authorList>
            <consortium name="The Broad Institute Genomics Platform"/>
            <consortium name="The Broad Institute Genome Sequencing Center for Infectious Disease"/>
            <person name="Wu L."/>
            <person name="Ma J."/>
        </authorList>
    </citation>
    <scope>NUCLEOTIDE SEQUENCE [LARGE SCALE GENOMIC DNA]</scope>
    <source>
        <strain evidence="1 2">JCM 16026</strain>
    </source>
</reference>
<dbReference type="SUPFAM" id="SSF47598">
    <property type="entry name" value="Ribbon-helix-helix"/>
    <property type="match status" value="1"/>
</dbReference>
<dbReference type="Pfam" id="PF05534">
    <property type="entry name" value="HicB"/>
    <property type="match status" value="1"/>
</dbReference>
<dbReference type="RefSeq" id="WP_344344372.1">
    <property type="nucleotide sequence ID" value="NZ_BAAAQT010000008.1"/>
</dbReference>
<name>A0ABN3AW00_9MICO</name>
<proteinExistence type="predicted"/>